<evidence type="ECO:0000256" key="1">
    <source>
        <dbReference type="SAM" id="MobiDB-lite"/>
    </source>
</evidence>
<feature type="compositionally biased region" description="Acidic residues" evidence="1">
    <location>
        <begin position="58"/>
        <end position="79"/>
    </location>
</feature>
<reference evidence="2" key="2">
    <citation type="journal article" date="2023" name="IMA Fungus">
        <title>Comparative genomic study of the Penicillium genus elucidates a diverse pangenome and 15 lateral gene transfer events.</title>
        <authorList>
            <person name="Petersen C."/>
            <person name="Sorensen T."/>
            <person name="Nielsen M.R."/>
            <person name="Sondergaard T.E."/>
            <person name="Sorensen J.L."/>
            <person name="Fitzpatrick D.A."/>
            <person name="Frisvad J.C."/>
            <person name="Nielsen K.L."/>
        </authorList>
    </citation>
    <scope>NUCLEOTIDE SEQUENCE</scope>
    <source>
        <strain evidence="2">IBT 35675</strain>
    </source>
</reference>
<feature type="compositionally biased region" description="Polar residues" evidence="1">
    <location>
        <begin position="109"/>
        <end position="120"/>
    </location>
</feature>
<accession>A0A9W9QQ18</accession>
<protein>
    <submittedName>
        <fullName evidence="2">Uncharacterized protein</fullName>
    </submittedName>
</protein>
<dbReference type="InterPro" id="IPR012808">
    <property type="entry name" value="CHP02453"/>
</dbReference>
<proteinExistence type="predicted"/>
<organism evidence="2 3">
    <name type="scientific">Penicillium brevicompactum</name>
    <dbReference type="NCBI Taxonomy" id="5074"/>
    <lineage>
        <taxon>Eukaryota</taxon>
        <taxon>Fungi</taxon>
        <taxon>Dikarya</taxon>
        <taxon>Ascomycota</taxon>
        <taxon>Pezizomycotina</taxon>
        <taxon>Eurotiomycetes</taxon>
        <taxon>Eurotiomycetidae</taxon>
        <taxon>Eurotiales</taxon>
        <taxon>Aspergillaceae</taxon>
        <taxon>Penicillium</taxon>
    </lineage>
</organism>
<evidence type="ECO:0000313" key="2">
    <source>
        <dbReference type="EMBL" id="KAJ5342166.1"/>
    </source>
</evidence>
<dbReference type="PANTHER" id="PTHR36452">
    <property type="entry name" value="CHROMOSOME 12, WHOLE GENOME SHOTGUN SEQUENCE"/>
    <property type="match status" value="1"/>
</dbReference>
<dbReference type="PANTHER" id="PTHR36452:SF1">
    <property type="entry name" value="DUF2461 DOMAIN-CONTAINING PROTEIN"/>
    <property type="match status" value="1"/>
</dbReference>
<evidence type="ECO:0000313" key="3">
    <source>
        <dbReference type="Proteomes" id="UP001148299"/>
    </source>
</evidence>
<reference evidence="2" key="1">
    <citation type="submission" date="2022-12" db="EMBL/GenBank/DDBJ databases">
        <authorList>
            <person name="Petersen C."/>
        </authorList>
    </citation>
    <scope>NUCLEOTIDE SEQUENCE</scope>
    <source>
        <strain evidence="2">IBT 35675</strain>
    </source>
</reference>
<name>A0A9W9QQ18_PENBR</name>
<sequence>MARPSSDAASPEAPVASKRRASARLSAAEPEVKRIKSNADLSLRQAKSTTSKSKYFEAEDSEKESESSESEDESSESVYEEGKDDASSTDEAEPEEPSDSEEDTKKSSARGQQRSSTASKPNALKGKELWREGVKADLAPGQEIVIAKPKARDAGKTPYQDETLHPNTRLFLIDLADNNDRQWMKAHDPDYRAAKKDFETYVDALTPKITGVDTTVPELPVKDLTHFSAAWSRTGKKGPYAAYYVHFQPGSCFVGCGIWNPESEPLALLREEIDENSSALKEVLRAPAMRREFLKGASDDDDAIVDAFTHHNRESALKVKPKGYEADNANIKLLRLRSFTIGRPIADEDLTGDDAQEKIIALIEIMEPFVSIARFSPLLTSPVCPLLS</sequence>
<dbReference type="Pfam" id="PF09365">
    <property type="entry name" value="DUF2461"/>
    <property type="match status" value="2"/>
</dbReference>
<keyword evidence="3" id="KW-1185">Reference proteome</keyword>
<dbReference type="EMBL" id="JAPZBR010000008">
    <property type="protein sequence ID" value="KAJ5342166.1"/>
    <property type="molecule type" value="Genomic_DNA"/>
</dbReference>
<gene>
    <name evidence="2" type="ORF">N7541_011290</name>
</gene>
<feature type="region of interest" description="Disordered" evidence="1">
    <location>
        <begin position="1"/>
        <end position="127"/>
    </location>
</feature>
<dbReference type="Proteomes" id="UP001148299">
    <property type="component" value="Unassembled WGS sequence"/>
</dbReference>
<comment type="caution">
    <text evidence="2">The sequence shown here is derived from an EMBL/GenBank/DDBJ whole genome shotgun (WGS) entry which is preliminary data.</text>
</comment>
<dbReference type="AlphaFoldDB" id="A0A9W9QQ18"/>
<feature type="compositionally biased region" description="Acidic residues" evidence="1">
    <location>
        <begin position="87"/>
        <end position="102"/>
    </location>
</feature>